<keyword evidence="1" id="KW-0812">Transmembrane</keyword>
<keyword evidence="1" id="KW-1133">Transmembrane helix</keyword>
<feature type="transmembrane region" description="Helical" evidence="1">
    <location>
        <begin position="12"/>
        <end position="35"/>
    </location>
</feature>
<dbReference type="Proteomes" id="UP000014977">
    <property type="component" value="Unassembled WGS sequence"/>
</dbReference>
<proteinExistence type="predicted"/>
<dbReference type="OrthoDB" id="5418607at2"/>
<evidence type="ECO:0000256" key="1">
    <source>
        <dbReference type="SAM" id="Phobius"/>
    </source>
</evidence>
<reference evidence="2 3" key="1">
    <citation type="journal article" date="2013" name="Genome Announc.">
        <title>Draft genome sequences for three mercury-methylating, sulfate-reducing bacteria.</title>
        <authorList>
            <person name="Brown S.D."/>
            <person name="Hurt R.A.Jr."/>
            <person name="Gilmour C.C."/>
            <person name="Elias D.A."/>
        </authorList>
    </citation>
    <scope>NUCLEOTIDE SEQUENCE [LARGE SCALE GENOMIC DNA]</scope>
    <source>
        <strain evidence="2 3">DSM 2059</strain>
    </source>
</reference>
<dbReference type="EMBL" id="ATHJ01000094">
    <property type="protein sequence ID" value="EPR38904.1"/>
    <property type="molecule type" value="Genomic_DNA"/>
</dbReference>
<dbReference type="RefSeq" id="WP_020876976.1">
    <property type="nucleotide sequence ID" value="NZ_ATHJ01000094.1"/>
</dbReference>
<sequence length="139" mass="15669">MTGFEAISAHNGWSIAAVGISIVFTGLVLLSVAIAQLHKILAFWEDRDQFYEQFRKKRDKHATTEEVCIVIPGNIQEPARHFKLLADRMAEPFALPKLLENAVRCGISHPHSTLNTLLLSDIVVPDGEGYYRWNQNARL</sequence>
<organism evidence="2 3">
    <name type="scientific">Desulfococcus multivorans DSM 2059</name>
    <dbReference type="NCBI Taxonomy" id="1121405"/>
    <lineage>
        <taxon>Bacteria</taxon>
        <taxon>Pseudomonadati</taxon>
        <taxon>Thermodesulfobacteriota</taxon>
        <taxon>Desulfobacteria</taxon>
        <taxon>Desulfobacterales</taxon>
        <taxon>Desulfococcaceae</taxon>
        <taxon>Desulfococcus</taxon>
    </lineage>
</organism>
<dbReference type="STRING" id="897.B2D07_05070"/>
<keyword evidence="3" id="KW-1185">Reference proteome</keyword>
<evidence type="ECO:0000313" key="3">
    <source>
        <dbReference type="Proteomes" id="UP000014977"/>
    </source>
</evidence>
<comment type="caution">
    <text evidence="2">The sequence shown here is derived from an EMBL/GenBank/DDBJ whole genome shotgun (WGS) entry which is preliminary data.</text>
</comment>
<protein>
    <submittedName>
        <fullName evidence="2">Sodium pump decarboxylase gamma subunit</fullName>
    </submittedName>
</protein>
<dbReference type="AlphaFoldDB" id="S7UXG2"/>
<keyword evidence="1" id="KW-0472">Membrane</keyword>
<dbReference type="eggNOG" id="ENOG5032SIH">
    <property type="taxonomic scope" value="Bacteria"/>
</dbReference>
<evidence type="ECO:0000313" key="2">
    <source>
        <dbReference type="EMBL" id="EPR38904.1"/>
    </source>
</evidence>
<gene>
    <name evidence="2" type="ORF">dsmv_0314</name>
</gene>
<name>S7UXG2_DESML</name>
<accession>S7UXG2</accession>